<evidence type="ECO:0000313" key="1">
    <source>
        <dbReference type="EMBL" id="KAL2046887.1"/>
    </source>
</evidence>
<dbReference type="Proteomes" id="UP001590950">
    <property type="component" value="Unassembled WGS sequence"/>
</dbReference>
<gene>
    <name evidence="1" type="ORF">N7G274_000905</name>
</gene>
<name>A0ABR4AMB3_9LECA</name>
<accession>A0ABR4AMB3</accession>
<organism evidence="1 2">
    <name type="scientific">Stereocaulon virgatum</name>
    <dbReference type="NCBI Taxonomy" id="373712"/>
    <lineage>
        <taxon>Eukaryota</taxon>
        <taxon>Fungi</taxon>
        <taxon>Dikarya</taxon>
        <taxon>Ascomycota</taxon>
        <taxon>Pezizomycotina</taxon>
        <taxon>Lecanoromycetes</taxon>
        <taxon>OSLEUM clade</taxon>
        <taxon>Lecanoromycetidae</taxon>
        <taxon>Lecanorales</taxon>
        <taxon>Lecanorineae</taxon>
        <taxon>Stereocaulaceae</taxon>
        <taxon>Stereocaulon</taxon>
    </lineage>
</organism>
<keyword evidence="2" id="KW-1185">Reference proteome</keyword>
<proteinExistence type="predicted"/>
<sequence>MIPRHQPAISTLGRPATRPTIVAHVDLHDHGMANHIAGGTREEVFVRTPVAMTSERELAMTDENEEQDCSAMEEVYAV</sequence>
<protein>
    <submittedName>
        <fullName evidence="1">Uncharacterized protein</fullName>
    </submittedName>
</protein>
<dbReference type="EMBL" id="JBEFKJ010000003">
    <property type="protein sequence ID" value="KAL2046887.1"/>
    <property type="molecule type" value="Genomic_DNA"/>
</dbReference>
<reference evidence="1 2" key="1">
    <citation type="submission" date="2024-09" db="EMBL/GenBank/DDBJ databases">
        <title>Rethinking Asexuality: The Enigmatic Case of Functional Sexual Genes in Lepraria (Stereocaulaceae).</title>
        <authorList>
            <person name="Doellman M."/>
            <person name="Sun Y."/>
            <person name="Barcenas-Pena A."/>
            <person name="Lumbsch H.T."/>
            <person name="Grewe F."/>
        </authorList>
    </citation>
    <scope>NUCLEOTIDE SEQUENCE [LARGE SCALE GENOMIC DNA]</scope>
    <source>
        <strain evidence="1 2">Mercado 3170</strain>
    </source>
</reference>
<evidence type="ECO:0000313" key="2">
    <source>
        <dbReference type="Proteomes" id="UP001590950"/>
    </source>
</evidence>
<comment type="caution">
    <text evidence="1">The sequence shown here is derived from an EMBL/GenBank/DDBJ whole genome shotgun (WGS) entry which is preliminary data.</text>
</comment>